<reference evidence="2" key="1">
    <citation type="submission" date="2021-02" db="EMBL/GenBank/DDBJ databases">
        <authorList>
            <person name="Dougan E. K."/>
            <person name="Rhodes N."/>
            <person name="Thang M."/>
            <person name="Chan C."/>
        </authorList>
    </citation>
    <scope>NUCLEOTIDE SEQUENCE</scope>
</reference>
<protein>
    <submittedName>
        <fullName evidence="2">Uncharacterized protein</fullName>
    </submittedName>
</protein>
<comment type="caution">
    <text evidence="2">The sequence shown here is derived from an EMBL/GenBank/DDBJ whole genome shotgun (WGS) entry which is preliminary data.</text>
</comment>
<evidence type="ECO:0000313" key="2">
    <source>
        <dbReference type="EMBL" id="CAE7345174.1"/>
    </source>
</evidence>
<gene>
    <name evidence="2" type="ORF">SNAT2548_LOCUS18090</name>
</gene>
<evidence type="ECO:0000256" key="1">
    <source>
        <dbReference type="SAM" id="MobiDB-lite"/>
    </source>
</evidence>
<proteinExistence type="predicted"/>
<dbReference type="EMBL" id="CAJNDS010002134">
    <property type="protein sequence ID" value="CAE7345174.1"/>
    <property type="molecule type" value="Genomic_DNA"/>
</dbReference>
<name>A0A812PCS2_9DINO</name>
<organism evidence="2 3">
    <name type="scientific">Symbiodinium natans</name>
    <dbReference type="NCBI Taxonomy" id="878477"/>
    <lineage>
        <taxon>Eukaryota</taxon>
        <taxon>Sar</taxon>
        <taxon>Alveolata</taxon>
        <taxon>Dinophyceae</taxon>
        <taxon>Suessiales</taxon>
        <taxon>Symbiodiniaceae</taxon>
        <taxon>Symbiodinium</taxon>
    </lineage>
</organism>
<accession>A0A812PCS2</accession>
<dbReference type="Proteomes" id="UP000604046">
    <property type="component" value="Unassembled WGS sequence"/>
</dbReference>
<evidence type="ECO:0000313" key="3">
    <source>
        <dbReference type="Proteomes" id="UP000604046"/>
    </source>
</evidence>
<sequence>MLISGTVAEQTGQWGGVARRECRAAAVAESSSGRAAVLGQQWQGSSAEWAWQGSSGQLWQGSRAGVAEQQQAESRQWQGSRAEWQSSSGSHKVATGSPLGTMIPRLARFDLW</sequence>
<dbReference type="AlphaFoldDB" id="A0A812PCS2"/>
<feature type="region of interest" description="Disordered" evidence="1">
    <location>
        <begin position="60"/>
        <end position="99"/>
    </location>
</feature>
<keyword evidence="3" id="KW-1185">Reference proteome</keyword>
<feature type="compositionally biased region" description="Polar residues" evidence="1">
    <location>
        <begin position="68"/>
        <end position="90"/>
    </location>
</feature>